<feature type="repeat" description="ANK" evidence="3">
    <location>
        <begin position="114"/>
        <end position="146"/>
    </location>
</feature>
<evidence type="ECO:0000256" key="1">
    <source>
        <dbReference type="ARBA" id="ARBA00022737"/>
    </source>
</evidence>
<dbReference type="Pfam" id="PF12796">
    <property type="entry name" value="Ank_2"/>
    <property type="match status" value="1"/>
</dbReference>
<evidence type="ECO:0000313" key="5">
    <source>
        <dbReference type="Proteomes" id="UP001159405"/>
    </source>
</evidence>
<comment type="caution">
    <text evidence="4">The sequence shown here is derived from an EMBL/GenBank/DDBJ whole genome shotgun (WGS) entry which is preliminary data.</text>
</comment>
<dbReference type="PANTHER" id="PTHR24173:SF83">
    <property type="entry name" value="SOCS BOX DOMAIN-CONTAINING PROTEIN"/>
    <property type="match status" value="1"/>
</dbReference>
<organism evidence="4 5">
    <name type="scientific">Porites lobata</name>
    <dbReference type="NCBI Taxonomy" id="104759"/>
    <lineage>
        <taxon>Eukaryota</taxon>
        <taxon>Metazoa</taxon>
        <taxon>Cnidaria</taxon>
        <taxon>Anthozoa</taxon>
        <taxon>Hexacorallia</taxon>
        <taxon>Scleractinia</taxon>
        <taxon>Fungiina</taxon>
        <taxon>Poritidae</taxon>
        <taxon>Porites</taxon>
    </lineage>
</organism>
<dbReference type="InterPro" id="IPR002110">
    <property type="entry name" value="Ankyrin_rpt"/>
</dbReference>
<feature type="repeat" description="ANK" evidence="3">
    <location>
        <begin position="180"/>
        <end position="214"/>
    </location>
</feature>
<dbReference type="Pfam" id="PF00023">
    <property type="entry name" value="Ank"/>
    <property type="match status" value="1"/>
</dbReference>
<evidence type="ECO:0008006" key="6">
    <source>
        <dbReference type="Google" id="ProtNLM"/>
    </source>
</evidence>
<dbReference type="SUPFAM" id="SSF48403">
    <property type="entry name" value="Ankyrin repeat"/>
    <property type="match status" value="2"/>
</dbReference>
<keyword evidence="1" id="KW-0677">Repeat</keyword>
<feature type="repeat" description="ANK" evidence="3">
    <location>
        <begin position="215"/>
        <end position="247"/>
    </location>
</feature>
<dbReference type="EMBL" id="CALNXK010000090">
    <property type="protein sequence ID" value="CAH3150891.1"/>
    <property type="molecule type" value="Genomic_DNA"/>
</dbReference>
<dbReference type="Gene3D" id="1.25.40.20">
    <property type="entry name" value="Ankyrin repeat-containing domain"/>
    <property type="match status" value="4"/>
</dbReference>
<name>A0ABN8PU02_9CNID</name>
<dbReference type="PROSITE" id="PS50297">
    <property type="entry name" value="ANK_REP_REGION"/>
    <property type="match status" value="5"/>
</dbReference>
<keyword evidence="5" id="KW-1185">Reference proteome</keyword>
<gene>
    <name evidence="4" type="ORF">PLOB_00048321</name>
</gene>
<evidence type="ECO:0000256" key="3">
    <source>
        <dbReference type="PROSITE-ProRule" id="PRU00023"/>
    </source>
</evidence>
<dbReference type="Pfam" id="PF13637">
    <property type="entry name" value="Ank_4"/>
    <property type="match status" value="2"/>
</dbReference>
<dbReference type="PANTHER" id="PTHR24173">
    <property type="entry name" value="ANKYRIN REPEAT CONTAINING"/>
    <property type="match status" value="1"/>
</dbReference>
<feature type="repeat" description="ANK" evidence="3">
    <location>
        <begin position="147"/>
        <end position="179"/>
    </location>
</feature>
<dbReference type="SMART" id="SM00248">
    <property type="entry name" value="ANK"/>
    <property type="match status" value="9"/>
</dbReference>
<feature type="repeat" description="ANK" evidence="3">
    <location>
        <begin position="596"/>
        <end position="633"/>
    </location>
</feature>
<feature type="repeat" description="ANK" evidence="3">
    <location>
        <begin position="557"/>
        <end position="595"/>
    </location>
</feature>
<reference evidence="4 5" key="1">
    <citation type="submission" date="2022-05" db="EMBL/GenBank/DDBJ databases">
        <authorList>
            <consortium name="Genoscope - CEA"/>
            <person name="William W."/>
        </authorList>
    </citation>
    <scope>NUCLEOTIDE SEQUENCE [LARGE SCALE GENOMIC DNA]</scope>
</reference>
<evidence type="ECO:0000256" key="2">
    <source>
        <dbReference type="ARBA" id="ARBA00023043"/>
    </source>
</evidence>
<feature type="repeat" description="ANK" evidence="3">
    <location>
        <begin position="71"/>
        <end position="103"/>
    </location>
</feature>
<evidence type="ECO:0000313" key="4">
    <source>
        <dbReference type="EMBL" id="CAH3150891.1"/>
    </source>
</evidence>
<dbReference type="InterPro" id="IPR036770">
    <property type="entry name" value="Ankyrin_rpt-contain_sf"/>
</dbReference>
<sequence>MDYSKFVRGSEPFFYYRRYPTEATKKVFQAVNSGDATLLNELLGKMQGYEKVFTLKTKMEAYRLYQAYYTTRATPLIVAVKKGNLDCVKVLLKHKADIEGRAGDDDVENCYMYENCTPLFVAAVSGNLDVLSCLIENGADVNACSDDQSTPLMIAAKYGHLKAVNFLIKHGSNIDLRDKRGDQALHHAIREKDDSCDVLRCLIDNGADVNACTNKNATPLMIASVGNKINQVSCLIEHGANLDLQDNSGDTAFHYAVYRNAPKVVDKLWSVGASQLPNGHRLTPLLLASNVCCSSLVEELIKRPEYSKEEVINALELLGASHITRQPPGTFVDDNPALEAFQFIKRGMEERFSNPAHPILKQPMEPFEAYQSRKECQTLEELAWLEFDENAIIMEGLIIRERILGTDNVELIAPIREIAKYHSDNGINMDNDISVCIGLYIHAMKKARICNESAISDVDGLTSFLYDRVIGNNPLRKQQLPLLELLQQTVIEFKRQQAEGVVKIDSFVFKPFESRELFDSFQKLLQIIAKYDDGEETDSSLSELLDKLRLLNPTTSEGDTLLHEAVDRNPLHIPPCPSAVKMLLNAGFSANATNDNGDTPLHRAITFSPIDDIHLLVLQALFNGGAHYDFVNKDGKRPMDLAQTDEARMILLEGRTIELKCISARAVKKFGIPYLGVVPKTLEKYISMH</sequence>
<protein>
    <recommendedName>
        <fullName evidence="6">Ankyrin repeat protein</fullName>
    </recommendedName>
</protein>
<keyword evidence="2 3" id="KW-0040">ANK repeat</keyword>
<proteinExistence type="predicted"/>
<accession>A0ABN8PU02</accession>
<dbReference type="Proteomes" id="UP001159405">
    <property type="component" value="Unassembled WGS sequence"/>
</dbReference>
<dbReference type="PROSITE" id="PS50088">
    <property type="entry name" value="ANK_REPEAT"/>
    <property type="match status" value="7"/>
</dbReference>